<name>A0ABV2AVW1_9GAMM</name>
<comment type="caution">
    <text evidence="2">The sequence shown here is derived from an EMBL/GenBank/DDBJ whole genome shotgun (WGS) entry which is preliminary data.</text>
</comment>
<dbReference type="Gene3D" id="3.20.20.100">
    <property type="entry name" value="NADP-dependent oxidoreductase domain"/>
    <property type="match status" value="1"/>
</dbReference>
<sequence>MKLALGTAQFGLDYGIANRNGRVSAAGVREILGVARQANIDTLDTAAAYGTSEEALGSAGVDDFSVVTKLPPIPEGVTQVSQWVERSIERSLASLGVTALSAVLFHRPMQLLDKQGEAAYDALLAVKARGAVGRVGISIYEPAELDALDGKLSFDLVQAPLNILDRRLISSGWLERLGDQGIEVHARSVFLQGLLLMQPRDRSAYFQPWERKLERYDRWLAEHKLSALEACLGFACHQPSVGRVIVGVESSSQLRALIAAIPQSGVEPPGELETRDQGLINPATWKL</sequence>
<keyword evidence="3" id="KW-1185">Reference proteome</keyword>
<accession>A0ABV2AVW1</accession>
<reference evidence="2 3" key="1">
    <citation type="submission" date="2013-03" db="EMBL/GenBank/DDBJ databases">
        <title>Salinisphaera dokdonensis CL-ES53 Genome Sequencing.</title>
        <authorList>
            <person name="Li C."/>
            <person name="Lai Q."/>
            <person name="Shao Z."/>
        </authorList>
    </citation>
    <scope>NUCLEOTIDE SEQUENCE [LARGE SCALE GENOMIC DNA]</scope>
    <source>
        <strain evidence="2 3">CL-ES53</strain>
    </source>
</reference>
<dbReference type="Proteomes" id="UP001460888">
    <property type="component" value="Unassembled WGS sequence"/>
</dbReference>
<dbReference type="EMBL" id="APND01000001">
    <property type="protein sequence ID" value="MES1927742.1"/>
    <property type="molecule type" value="Genomic_DNA"/>
</dbReference>
<dbReference type="PANTHER" id="PTHR43312:SF1">
    <property type="entry name" value="NADP-DEPENDENT OXIDOREDUCTASE DOMAIN-CONTAINING PROTEIN"/>
    <property type="match status" value="1"/>
</dbReference>
<organism evidence="2 3">
    <name type="scientific">Salinisphaera dokdonensis CL-ES53</name>
    <dbReference type="NCBI Taxonomy" id="1304272"/>
    <lineage>
        <taxon>Bacteria</taxon>
        <taxon>Pseudomonadati</taxon>
        <taxon>Pseudomonadota</taxon>
        <taxon>Gammaproteobacteria</taxon>
        <taxon>Salinisphaerales</taxon>
        <taxon>Salinisphaeraceae</taxon>
        <taxon>Salinisphaera</taxon>
    </lineage>
</organism>
<dbReference type="InterPro" id="IPR036812">
    <property type="entry name" value="NAD(P)_OxRdtase_dom_sf"/>
</dbReference>
<dbReference type="Pfam" id="PF00248">
    <property type="entry name" value="Aldo_ket_red"/>
    <property type="match status" value="1"/>
</dbReference>
<dbReference type="PANTHER" id="PTHR43312">
    <property type="entry name" value="D-THREO-ALDOSE 1-DEHYDROGENASE"/>
    <property type="match status" value="1"/>
</dbReference>
<dbReference type="InterPro" id="IPR053135">
    <property type="entry name" value="AKR2_Oxidoreductase"/>
</dbReference>
<evidence type="ECO:0000313" key="3">
    <source>
        <dbReference type="Proteomes" id="UP001460888"/>
    </source>
</evidence>
<dbReference type="SUPFAM" id="SSF51430">
    <property type="entry name" value="NAD(P)-linked oxidoreductase"/>
    <property type="match status" value="1"/>
</dbReference>
<proteinExistence type="predicted"/>
<gene>
    <name evidence="2" type="ORF">SADO_00760</name>
</gene>
<protein>
    <submittedName>
        <fullName evidence="2">Aldo/keto reductase</fullName>
    </submittedName>
</protein>
<dbReference type="CDD" id="cd19097">
    <property type="entry name" value="AKR_unchar"/>
    <property type="match status" value="1"/>
</dbReference>
<feature type="domain" description="NADP-dependent oxidoreductase" evidence="1">
    <location>
        <begin position="2"/>
        <end position="261"/>
    </location>
</feature>
<dbReference type="InterPro" id="IPR023210">
    <property type="entry name" value="NADP_OxRdtase_dom"/>
</dbReference>
<evidence type="ECO:0000259" key="1">
    <source>
        <dbReference type="Pfam" id="PF00248"/>
    </source>
</evidence>
<dbReference type="RefSeq" id="WP_353108403.1">
    <property type="nucleotide sequence ID" value="NZ_APND01000001.1"/>
</dbReference>
<evidence type="ECO:0000313" key="2">
    <source>
        <dbReference type="EMBL" id="MES1927742.1"/>
    </source>
</evidence>